<keyword evidence="8" id="KW-1185">Reference proteome</keyword>
<dbReference type="GO" id="GO:0046872">
    <property type="term" value="F:metal ion binding"/>
    <property type="evidence" value="ECO:0007669"/>
    <property type="project" value="UniProtKB-KW"/>
</dbReference>
<organism evidence="7 8">
    <name type="scientific">Corallococcus carmarthensis</name>
    <dbReference type="NCBI Taxonomy" id="2316728"/>
    <lineage>
        <taxon>Bacteria</taxon>
        <taxon>Pseudomonadati</taxon>
        <taxon>Myxococcota</taxon>
        <taxon>Myxococcia</taxon>
        <taxon>Myxococcales</taxon>
        <taxon>Cystobacterineae</taxon>
        <taxon>Myxococcaceae</taxon>
        <taxon>Corallococcus</taxon>
    </lineage>
</organism>
<feature type="binding site" evidence="3">
    <location>
        <position position="153"/>
    </location>
    <ligand>
        <name>Zn(2+)</name>
        <dbReference type="ChEBI" id="CHEBI:29105"/>
    </ligand>
</feature>
<evidence type="ECO:0000256" key="2">
    <source>
        <dbReference type="ARBA" id="ARBA00022801"/>
    </source>
</evidence>
<accession>A0A3A8KE21</accession>
<evidence type="ECO:0000259" key="6">
    <source>
        <dbReference type="Pfam" id="PF17048"/>
    </source>
</evidence>
<dbReference type="EMBL" id="RAWE01000054">
    <property type="protein sequence ID" value="RKH02471.1"/>
    <property type="molecule type" value="Genomic_DNA"/>
</dbReference>
<evidence type="ECO:0000256" key="4">
    <source>
        <dbReference type="RuleBase" id="RU366019"/>
    </source>
</evidence>
<dbReference type="InterPro" id="IPR006823">
    <property type="entry name" value="Ceramidase_alk"/>
</dbReference>
<dbReference type="Gene3D" id="2.60.40.2300">
    <property type="entry name" value="Neutral/alkaline non-lysosomal ceramidase, C-terminal domain"/>
    <property type="match status" value="1"/>
</dbReference>
<name>A0A3A8KE21_9BACT</name>
<dbReference type="PANTHER" id="PTHR12670">
    <property type="entry name" value="CERAMIDASE"/>
    <property type="match status" value="1"/>
</dbReference>
<dbReference type="GO" id="GO:0042759">
    <property type="term" value="P:long-chain fatty acid biosynthetic process"/>
    <property type="evidence" value="ECO:0007669"/>
    <property type="project" value="TreeGrafter"/>
</dbReference>
<keyword evidence="3" id="KW-0862">Zinc</keyword>
<keyword evidence="4" id="KW-0443">Lipid metabolism</keyword>
<dbReference type="InterPro" id="IPR031329">
    <property type="entry name" value="NEUT/ALK_ceramidase_N"/>
</dbReference>
<evidence type="ECO:0000256" key="3">
    <source>
        <dbReference type="PIRSR" id="PIRSR606823-2"/>
    </source>
</evidence>
<keyword evidence="2 4" id="KW-0378">Hydrolase</keyword>
<keyword evidence="4" id="KW-0746">Sphingolipid metabolism</keyword>
<dbReference type="GO" id="GO:0017040">
    <property type="term" value="F:N-acylsphingosine amidohydrolase activity"/>
    <property type="evidence" value="ECO:0007669"/>
    <property type="project" value="UniProtKB-UniRule"/>
</dbReference>
<feature type="domain" description="Neutral/alkaline non-lysosomal ceramidase N-terminal" evidence="5">
    <location>
        <begin position="61"/>
        <end position="535"/>
    </location>
</feature>
<dbReference type="Pfam" id="PF04734">
    <property type="entry name" value="Ceramidase_alk"/>
    <property type="match status" value="1"/>
</dbReference>
<dbReference type="OrthoDB" id="6899210at2"/>
<evidence type="ECO:0000313" key="7">
    <source>
        <dbReference type="EMBL" id="RKH02471.1"/>
    </source>
</evidence>
<comment type="caution">
    <text evidence="7">The sequence shown here is derived from an EMBL/GenBank/DDBJ whole genome shotgun (WGS) entry which is preliminary data.</text>
</comment>
<feature type="binding site" evidence="3">
    <location>
        <position position="262"/>
    </location>
    <ligand>
        <name>Zn(2+)</name>
        <dbReference type="ChEBI" id="CHEBI:29105"/>
    </ligand>
</feature>
<dbReference type="GO" id="GO:0046512">
    <property type="term" value="P:sphingosine biosynthetic process"/>
    <property type="evidence" value="ECO:0007669"/>
    <property type="project" value="TreeGrafter"/>
</dbReference>
<dbReference type="InterPro" id="IPR031331">
    <property type="entry name" value="NEUT/ALK_ceramidase_C"/>
</dbReference>
<evidence type="ECO:0000256" key="1">
    <source>
        <dbReference type="ARBA" id="ARBA00009835"/>
    </source>
</evidence>
<comment type="similarity">
    <text evidence="1 4">Belongs to the neutral ceramidase family.</text>
</comment>
<gene>
    <name evidence="7" type="ORF">D7X32_16965</name>
</gene>
<sequence>MRTLTARLAPVLGLLLGSVLALGPGARSRLSTADAAEAPAEALAGASPQAPANACAGSANFLIGAARSDITGPAAEVGMMGYGQVAQKTEGIHLRLYSRAFVIASPCNGRRVAFVSADLGMVFQAVKQQVVERLRTKLGDTFSDDNVLLSATHTHSGPGGFSHYTLYNLTTFGFVPQNFEAIVSGITDSIVRANARLAEGSLRLSSGDLHGASANRSPDAYLRNPESERARYPDNVDTRMTLLRMTGADGRELGLVNWFAVHATSFGNTNTYISGDNKGLASHAFETKEGGLTPGGPDTFVAAFANSNEGDVTPNILGGTNGGGANDFEDAELAAKKQYDFAAHLWATAAMPVMGGVDYRHAYVKMDAVDVAPAFADGSAHRTCPAAIGLSMIAGAEDGPGFGAEGATCESVHDAWSQFTCAAVTTPCQGEKPIVLEMGSMKPYPWSPEVLPLQLVTVGPLALVAVPFEVTTMAGRRLRDTVRAQLQGAGVTDVIIAGPANDYSGYVATREEYARQDYEGASTHFGPWTLAALQQSFAGLASALRDGASVPPGPTPRDLRKAVVGLQPGVVFDDKLLWVDFGAVAEEAKASYARGETASVTFWGGHPRNDLKLGGTYLRVQRRQSDGVWRDVQHDGEGGALYHWQREYCVPTLACSLVRIDWPIPRDTPPGTYRLVHEGNWKSGWDGRVHPYSGNSRPFTVR</sequence>
<evidence type="ECO:0000259" key="5">
    <source>
        <dbReference type="Pfam" id="PF04734"/>
    </source>
</evidence>
<evidence type="ECO:0000313" key="8">
    <source>
        <dbReference type="Proteomes" id="UP000268313"/>
    </source>
</evidence>
<feature type="domain" description="Neutral/alkaline non-lysosomal ceramidase C-terminal" evidence="6">
    <location>
        <begin position="537"/>
        <end position="701"/>
    </location>
</feature>
<dbReference type="GO" id="GO:0016020">
    <property type="term" value="C:membrane"/>
    <property type="evidence" value="ECO:0007669"/>
    <property type="project" value="GOC"/>
</dbReference>
<dbReference type="Proteomes" id="UP000268313">
    <property type="component" value="Unassembled WGS sequence"/>
</dbReference>
<dbReference type="PANTHER" id="PTHR12670:SF1">
    <property type="entry name" value="NEUTRAL CERAMIDASE"/>
    <property type="match status" value="1"/>
</dbReference>
<reference evidence="8" key="1">
    <citation type="submission" date="2018-09" db="EMBL/GenBank/DDBJ databases">
        <authorList>
            <person name="Livingstone P.G."/>
            <person name="Whitworth D.E."/>
        </authorList>
    </citation>
    <scope>NUCLEOTIDE SEQUENCE [LARGE SCALE GENOMIC DNA]</scope>
    <source>
        <strain evidence="8">CA043D</strain>
    </source>
</reference>
<feature type="binding site" evidence="3">
    <location>
        <position position="506"/>
    </location>
    <ligand>
        <name>Zn(2+)</name>
        <dbReference type="ChEBI" id="CHEBI:29105"/>
    </ligand>
</feature>
<dbReference type="RefSeq" id="WP_120603599.1">
    <property type="nucleotide sequence ID" value="NZ_RAWE01000054.1"/>
</dbReference>
<dbReference type="GO" id="GO:0046514">
    <property type="term" value="P:ceramide catabolic process"/>
    <property type="evidence" value="ECO:0007669"/>
    <property type="project" value="InterPro"/>
</dbReference>
<feature type="binding site" evidence="3">
    <location>
        <position position="469"/>
    </location>
    <ligand>
        <name>Zn(2+)</name>
        <dbReference type="ChEBI" id="CHEBI:29105"/>
    </ligand>
</feature>
<dbReference type="GO" id="GO:0005576">
    <property type="term" value="C:extracellular region"/>
    <property type="evidence" value="ECO:0007669"/>
    <property type="project" value="TreeGrafter"/>
</dbReference>
<protein>
    <recommendedName>
        <fullName evidence="4">Neutral ceramidase</fullName>
        <ecNumber evidence="4">3.5.1.23</ecNumber>
    </recommendedName>
</protein>
<comment type="catalytic activity">
    <reaction evidence="4">
        <text>an N-acylsphing-4-enine + H2O = sphing-4-enine + a fatty acid</text>
        <dbReference type="Rhea" id="RHEA:20856"/>
        <dbReference type="ChEBI" id="CHEBI:15377"/>
        <dbReference type="ChEBI" id="CHEBI:28868"/>
        <dbReference type="ChEBI" id="CHEBI:52639"/>
        <dbReference type="ChEBI" id="CHEBI:57756"/>
        <dbReference type="EC" id="3.5.1.23"/>
    </reaction>
</comment>
<dbReference type="AlphaFoldDB" id="A0A3A8KE21"/>
<keyword evidence="3" id="KW-0479">Metal-binding</keyword>
<proteinExistence type="inferred from homology"/>
<dbReference type="Pfam" id="PF17048">
    <property type="entry name" value="Ceramidse_alk_C"/>
    <property type="match status" value="1"/>
</dbReference>
<dbReference type="EC" id="3.5.1.23" evidence="4"/>
<dbReference type="InterPro" id="IPR038445">
    <property type="entry name" value="NCDase_C_sf"/>
</dbReference>
<comment type="cofactor">
    <cofactor evidence="3">
        <name>Zn(2+)</name>
        <dbReference type="ChEBI" id="CHEBI:29105"/>
    </cofactor>
    <text evidence="3">Binds 1 zinc ion per subunit.</text>
</comment>